<dbReference type="EMBL" id="JAJSOW010000002">
    <property type="protein sequence ID" value="KAI9198380.1"/>
    <property type="molecule type" value="Genomic_DNA"/>
</dbReference>
<accession>A0AAD5P496</accession>
<evidence type="ECO:0000313" key="5">
    <source>
        <dbReference type="Proteomes" id="UP001064489"/>
    </source>
</evidence>
<dbReference type="PANTHER" id="PTHR37189:SF4">
    <property type="entry name" value="TRANSMEMBRANE PROTEIN"/>
    <property type="match status" value="1"/>
</dbReference>
<dbReference type="Proteomes" id="UP001064489">
    <property type="component" value="Chromosome 13"/>
</dbReference>
<evidence type="ECO:0000313" key="4">
    <source>
        <dbReference type="EMBL" id="KAI9198380.1"/>
    </source>
</evidence>
<evidence type="ECO:0000256" key="1">
    <source>
        <dbReference type="SAM" id="MobiDB-lite"/>
    </source>
</evidence>
<organism evidence="4 5">
    <name type="scientific">Acer negundo</name>
    <name type="common">Box elder</name>
    <dbReference type="NCBI Taxonomy" id="4023"/>
    <lineage>
        <taxon>Eukaryota</taxon>
        <taxon>Viridiplantae</taxon>
        <taxon>Streptophyta</taxon>
        <taxon>Embryophyta</taxon>
        <taxon>Tracheophyta</taxon>
        <taxon>Spermatophyta</taxon>
        <taxon>Magnoliopsida</taxon>
        <taxon>eudicotyledons</taxon>
        <taxon>Gunneridae</taxon>
        <taxon>Pentapetalae</taxon>
        <taxon>rosids</taxon>
        <taxon>malvids</taxon>
        <taxon>Sapindales</taxon>
        <taxon>Sapindaceae</taxon>
        <taxon>Hippocastanoideae</taxon>
        <taxon>Acereae</taxon>
        <taxon>Acer</taxon>
    </lineage>
</organism>
<protein>
    <recommendedName>
        <fullName evidence="6">Transmembrane protein</fullName>
    </recommendedName>
</protein>
<sequence length="145" mass="15990">MISSTRIAIMIASLALLIAITIIKSTTARELRPSYHGLEYQSPPPSSEKTPQEVKSFFKGSMSPPTPENVALPKAMNSTDTSPWWSSGDGHEGRDRARRVMLVASLVCGATGVTLLVASAFIYFFRYRKRKSPSSFVDNYTNNTK</sequence>
<feature type="chain" id="PRO_5042223257" description="Transmembrane protein" evidence="3">
    <location>
        <begin position="29"/>
        <end position="145"/>
    </location>
</feature>
<reference evidence="4 5" key="1">
    <citation type="journal article" date="2022" name="Plant J.">
        <title>Strategies of tolerance reflected in two North American maple genomes.</title>
        <authorList>
            <person name="McEvoy S.L."/>
            <person name="Sezen U.U."/>
            <person name="Trouern-Trend A."/>
            <person name="McMahon S.M."/>
            <person name="Schaberg P.G."/>
            <person name="Yang J."/>
            <person name="Wegrzyn J.L."/>
            <person name="Swenson N.G."/>
        </authorList>
    </citation>
    <scope>NUCLEOTIDE SEQUENCE [LARGE SCALE GENOMIC DNA]</scope>
    <source>
        <strain evidence="4">91603</strain>
    </source>
</reference>
<evidence type="ECO:0000256" key="2">
    <source>
        <dbReference type="SAM" id="Phobius"/>
    </source>
</evidence>
<evidence type="ECO:0000256" key="3">
    <source>
        <dbReference type="SAM" id="SignalP"/>
    </source>
</evidence>
<feature type="transmembrane region" description="Helical" evidence="2">
    <location>
        <begin position="100"/>
        <end position="125"/>
    </location>
</feature>
<feature type="region of interest" description="Disordered" evidence="1">
    <location>
        <begin position="35"/>
        <end position="90"/>
    </location>
</feature>
<feature type="signal peptide" evidence="3">
    <location>
        <begin position="1"/>
        <end position="28"/>
    </location>
</feature>
<comment type="caution">
    <text evidence="4">The sequence shown here is derived from an EMBL/GenBank/DDBJ whole genome shotgun (WGS) entry which is preliminary data.</text>
</comment>
<keyword evidence="2" id="KW-0472">Membrane</keyword>
<keyword evidence="2" id="KW-1133">Transmembrane helix</keyword>
<evidence type="ECO:0008006" key="6">
    <source>
        <dbReference type="Google" id="ProtNLM"/>
    </source>
</evidence>
<keyword evidence="3" id="KW-0732">Signal</keyword>
<dbReference type="AlphaFoldDB" id="A0AAD5P496"/>
<feature type="compositionally biased region" description="Polar residues" evidence="1">
    <location>
        <begin position="76"/>
        <end position="85"/>
    </location>
</feature>
<keyword evidence="5" id="KW-1185">Reference proteome</keyword>
<gene>
    <name evidence="4" type="ORF">LWI28_014794</name>
</gene>
<proteinExistence type="predicted"/>
<keyword evidence="2" id="KW-0812">Transmembrane</keyword>
<dbReference type="PANTHER" id="PTHR37189">
    <property type="entry name" value="CONCANAVALIN A-LIKE LECTIN/GLUCANASE DOMAIN-CONTAINING PROTEIN-RELATED"/>
    <property type="match status" value="1"/>
</dbReference>
<name>A0AAD5P496_ACENE</name>